<feature type="compositionally biased region" description="Basic residues" evidence="1">
    <location>
        <begin position="69"/>
        <end position="78"/>
    </location>
</feature>
<dbReference type="Proteomes" id="UP000732380">
    <property type="component" value="Unassembled WGS sequence"/>
</dbReference>
<organism evidence="2 3">
    <name type="scientific">Claviceps humidiphila</name>
    <dbReference type="NCBI Taxonomy" id="1294629"/>
    <lineage>
        <taxon>Eukaryota</taxon>
        <taxon>Fungi</taxon>
        <taxon>Dikarya</taxon>
        <taxon>Ascomycota</taxon>
        <taxon>Pezizomycotina</taxon>
        <taxon>Sordariomycetes</taxon>
        <taxon>Hypocreomycetidae</taxon>
        <taxon>Hypocreales</taxon>
        <taxon>Clavicipitaceae</taxon>
        <taxon>Claviceps</taxon>
    </lineage>
</organism>
<protein>
    <submittedName>
        <fullName evidence="2">Uncharacterized protein</fullName>
    </submittedName>
</protein>
<dbReference type="EMBL" id="SRQM01000098">
    <property type="protein sequence ID" value="KAG6118623.1"/>
    <property type="molecule type" value="Genomic_DNA"/>
</dbReference>
<dbReference type="AlphaFoldDB" id="A0A9P7Q4M6"/>
<feature type="region of interest" description="Disordered" evidence="1">
    <location>
        <begin position="294"/>
        <end position="362"/>
    </location>
</feature>
<evidence type="ECO:0000313" key="3">
    <source>
        <dbReference type="Proteomes" id="UP000732380"/>
    </source>
</evidence>
<gene>
    <name evidence="2" type="ORF">E4U13_008382</name>
</gene>
<evidence type="ECO:0000256" key="1">
    <source>
        <dbReference type="SAM" id="MobiDB-lite"/>
    </source>
</evidence>
<sequence length="495" mass="54300">MARTGGILGEDVEILVHVAAPSTLADDAVYRQLARAYLAFQPDVTAKRFSKEEAVDRQDGDKDVCYLQKQHHHHHHHKHEDEERAVRDGGMLPPDGLFGSEPESHDWSFQSALDNRSSPPLGAVQAAPVANILPSSWPSSWQALPSEIEDSYPLPGTGMIHATPTRVLQRYLEHQGVCASTSPPSSPPVGAPREKNLPPPSSYGYMDGADIPSSIPVPIELEKARPLWLRREDDRVIPVTPAAVGGASRKRPAPAGEPDEQTPREQQDQEHNAEIGFDTTHISNSFVSTASPIPVVLPAAPPTRQPEPSASAPPRKTPKRIHHQQDITSTAAAAAAATPNTATTVVPPSPPPSIRTLSPPQLIPPELEKLSRDLSSRYNPLPHRPLDPFERGHWLVDCSRWADGNRRETWVFLTNYLRSGLAGWGIWCSRDEASEGARLKLYCWGHVVKHMYLLLYLASGREVKYTGAEWRDGEGVVVVEVKGVGGRRRFLAGDS</sequence>
<proteinExistence type="predicted"/>
<reference evidence="2 3" key="1">
    <citation type="journal article" date="2020" name="bioRxiv">
        <title>Whole genome comparisons of ergot fungi reveals the divergence and evolution of species within the genus Claviceps are the result of varying mechanisms driving genome evolution and host range expansion.</title>
        <authorList>
            <person name="Wyka S.A."/>
            <person name="Mondo S.J."/>
            <person name="Liu M."/>
            <person name="Dettman J."/>
            <person name="Nalam V."/>
            <person name="Broders K.D."/>
        </authorList>
    </citation>
    <scope>NUCLEOTIDE SEQUENCE [LARGE SCALE GENOMIC DNA]</scope>
    <source>
        <strain evidence="2 3">LM576</strain>
    </source>
</reference>
<keyword evidence="3" id="KW-1185">Reference proteome</keyword>
<name>A0A9P7Q4M6_9HYPO</name>
<feature type="region of interest" description="Disordered" evidence="1">
    <location>
        <begin position="68"/>
        <end position="87"/>
    </location>
</feature>
<feature type="compositionally biased region" description="Basic and acidic residues" evidence="1">
    <location>
        <begin position="261"/>
        <end position="270"/>
    </location>
</feature>
<feature type="region of interest" description="Disordered" evidence="1">
    <location>
        <begin position="176"/>
        <end position="209"/>
    </location>
</feature>
<accession>A0A9P7Q4M6</accession>
<feature type="region of interest" description="Disordered" evidence="1">
    <location>
        <begin position="239"/>
        <end position="270"/>
    </location>
</feature>
<comment type="caution">
    <text evidence="2">The sequence shown here is derived from an EMBL/GenBank/DDBJ whole genome shotgun (WGS) entry which is preliminary data.</text>
</comment>
<evidence type="ECO:0000313" key="2">
    <source>
        <dbReference type="EMBL" id="KAG6118623.1"/>
    </source>
</evidence>
<feature type="compositionally biased region" description="Low complexity" evidence="1">
    <location>
        <begin position="328"/>
        <end position="346"/>
    </location>
</feature>